<dbReference type="Pfam" id="PF06074">
    <property type="entry name" value="Portal_Mu"/>
    <property type="match status" value="1"/>
</dbReference>
<evidence type="ECO:0000313" key="3">
    <source>
        <dbReference type="Proteomes" id="UP001055125"/>
    </source>
</evidence>
<reference evidence="2" key="1">
    <citation type="journal article" date="2021" name="Front. Microbiol.">
        <title>Comprehensive Comparative Genomics and Phenotyping of Methylobacterium Species.</title>
        <authorList>
            <person name="Alessa O."/>
            <person name="Ogura Y."/>
            <person name="Fujitani Y."/>
            <person name="Takami H."/>
            <person name="Hayashi T."/>
            <person name="Sahin N."/>
            <person name="Tani A."/>
        </authorList>
    </citation>
    <scope>NUCLEOTIDE SEQUENCE</scope>
    <source>
        <strain evidence="2">DSM 19015</strain>
    </source>
</reference>
<protein>
    <recommendedName>
        <fullName evidence="4">DUF935 domain-containing protein</fullName>
    </recommendedName>
</protein>
<evidence type="ECO:0008006" key="4">
    <source>
        <dbReference type="Google" id="ProtNLM"/>
    </source>
</evidence>
<feature type="region of interest" description="Disordered" evidence="1">
    <location>
        <begin position="401"/>
        <end position="426"/>
    </location>
</feature>
<proteinExistence type="predicted"/>
<accession>A0ABQ4RT43</accession>
<keyword evidence="3" id="KW-1185">Reference proteome</keyword>
<comment type="caution">
    <text evidence="2">The sequence shown here is derived from an EMBL/GenBank/DDBJ whole genome shotgun (WGS) entry which is preliminary data.</text>
</comment>
<gene>
    <name evidence="2" type="ORF">OCOJLMKI_0520</name>
</gene>
<dbReference type="EMBL" id="BPQP01000007">
    <property type="protein sequence ID" value="GJD93328.1"/>
    <property type="molecule type" value="Genomic_DNA"/>
</dbReference>
<evidence type="ECO:0000256" key="1">
    <source>
        <dbReference type="SAM" id="MobiDB-lite"/>
    </source>
</evidence>
<evidence type="ECO:0000313" key="2">
    <source>
        <dbReference type="EMBL" id="GJD93328.1"/>
    </source>
</evidence>
<dbReference type="RefSeq" id="WP_238242537.1">
    <property type="nucleotide sequence ID" value="NZ_BPQP01000007.1"/>
</dbReference>
<dbReference type="Proteomes" id="UP001055125">
    <property type="component" value="Unassembled WGS sequence"/>
</dbReference>
<dbReference type="InterPro" id="IPR009279">
    <property type="entry name" value="Portal_Mu"/>
</dbReference>
<organism evidence="2 3">
    <name type="scientific">Methylobacterium iners</name>
    <dbReference type="NCBI Taxonomy" id="418707"/>
    <lineage>
        <taxon>Bacteria</taxon>
        <taxon>Pseudomonadati</taxon>
        <taxon>Pseudomonadota</taxon>
        <taxon>Alphaproteobacteria</taxon>
        <taxon>Hyphomicrobiales</taxon>
        <taxon>Methylobacteriaceae</taxon>
        <taxon>Methylobacterium</taxon>
    </lineage>
</organism>
<name>A0ABQ4RT43_9HYPH</name>
<sequence>MAPTRRSAILGPDGRAIEVPLFTQEFAPTMQWGVRSIQMDAVASGLTPERLADIMRQANHGHARAYLTLSIEMEERYMHYRSQLQVRRLAFDTIDPQVTTPQGVSTKIIDAVTELVNDPGFRAACSDLQDGVAKGYSMVEPIWDYQRGMMRPVQYKHRDPRFFQFDRVTLEDLRLASDTNFDGDPIPPGLFLRHMPSILTGLPLRSGLARPVAWSFIVQSFTLQDWAAFAEIYGIPFRVGKYNAGASDGDKRTLLHAVRSIASDAAAIIPAGMEIDFHAVQGSHGEAVFGELLSYMDRQVSKVVLGQTMTSDEGSSLGQAKIHNEVRIDIKRADGQQTAGTVNRDLIPWFVAFNFGPQDVYPQADFPVAEPEDIKALTDGVAKLVPLGLRVSQRQMREKLALSEPEEGEELLKPEAKSEVVPPAPLAPGRTPADPAMLSLRPGHPGGCHCAGCAAVRLAALDPTRDALDDLQDEQLADWQAITDPLLEGVFALAADATSFEDVLARLDTLRTNSGPLRERLARASAIARGLGDLRD</sequence>
<reference evidence="2" key="2">
    <citation type="submission" date="2021-08" db="EMBL/GenBank/DDBJ databases">
        <authorList>
            <person name="Tani A."/>
            <person name="Ola A."/>
            <person name="Ogura Y."/>
            <person name="Katsura K."/>
            <person name="Hayashi T."/>
        </authorList>
    </citation>
    <scope>NUCLEOTIDE SEQUENCE</scope>
    <source>
        <strain evidence="2">DSM 19015</strain>
    </source>
</reference>